<proteinExistence type="inferred from homology"/>
<dbReference type="GO" id="GO:0140806">
    <property type="term" value="F:NAD+-protein-aspartate ADP-ribosyltransferase activity"/>
    <property type="evidence" value="ECO:0007669"/>
    <property type="project" value="RHEA"/>
</dbReference>
<dbReference type="Pfam" id="PF00644">
    <property type="entry name" value="PARP"/>
    <property type="match status" value="1"/>
</dbReference>
<dbReference type="PROSITE" id="PS51059">
    <property type="entry name" value="PARP_CATALYTIC"/>
    <property type="match status" value="1"/>
</dbReference>
<dbReference type="Pfam" id="PF02877">
    <property type="entry name" value="PARP_reg"/>
    <property type="match status" value="1"/>
</dbReference>
<dbReference type="Gene3D" id="1.20.142.10">
    <property type="entry name" value="Poly(ADP-ribose) polymerase, regulatory domain"/>
    <property type="match status" value="1"/>
</dbReference>
<keyword evidence="11 15" id="KW-0520">NAD</keyword>
<dbReference type="FunFam" id="3.90.640.80:FF:000001">
    <property type="entry name" value="Poly [ADP-ribose] polymerase"/>
    <property type="match status" value="1"/>
</dbReference>
<dbReference type="FunFam" id="3.40.50.10190:FF:000039">
    <property type="entry name" value="Poly [ADP-ribose] polymerase"/>
    <property type="match status" value="1"/>
</dbReference>
<keyword evidence="8" id="KW-0013">ADP-ribosylation</keyword>
<dbReference type="InterPro" id="IPR001357">
    <property type="entry name" value="BRCT_dom"/>
</dbReference>
<dbReference type="SUPFAM" id="SSF52113">
    <property type="entry name" value="BRCT domain"/>
    <property type="match status" value="1"/>
</dbReference>
<dbReference type="PROSITE" id="PS52007">
    <property type="entry name" value="PADR1"/>
    <property type="match status" value="1"/>
</dbReference>
<dbReference type="CDD" id="cd08001">
    <property type="entry name" value="WGR_PARP1_like"/>
    <property type="match status" value="1"/>
</dbReference>
<evidence type="ECO:0000256" key="5">
    <source>
        <dbReference type="ARBA" id="ARBA00022679"/>
    </source>
</evidence>
<dbReference type="EC" id="2.4.2.-" evidence="15"/>
<dbReference type="SMART" id="SM01335">
    <property type="entry name" value="PADR1"/>
    <property type="match status" value="1"/>
</dbReference>
<dbReference type="InterPro" id="IPR036420">
    <property type="entry name" value="BRCT_dom_sf"/>
</dbReference>
<dbReference type="GO" id="GO:0140807">
    <property type="term" value="F:NAD+-protein-glutamate ADP-ribosyltransferase activity"/>
    <property type="evidence" value="ECO:0007669"/>
    <property type="project" value="RHEA"/>
</dbReference>
<keyword evidence="12" id="KW-0539">Nucleus</keyword>
<dbReference type="Proteomes" id="UP000275267">
    <property type="component" value="Unassembled WGS sequence"/>
</dbReference>
<dbReference type="InterPro" id="IPR012317">
    <property type="entry name" value="Poly(ADP-ribose)pol_cat_dom"/>
</dbReference>
<dbReference type="Gene3D" id="3.90.228.10">
    <property type="match status" value="1"/>
</dbReference>
<dbReference type="InterPro" id="IPR036616">
    <property type="entry name" value="Poly(ADP-ribose)pol_reg_dom_sf"/>
</dbReference>
<keyword evidence="6" id="KW-0548">Nucleotidyltransferase</keyword>
<evidence type="ECO:0000256" key="2">
    <source>
        <dbReference type="ARBA" id="ARBA00000459"/>
    </source>
</evidence>
<feature type="domain" description="WGR" evidence="20">
    <location>
        <begin position="422"/>
        <end position="523"/>
    </location>
</feature>
<dbReference type="AlphaFoldDB" id="A0A3L6QL68"/>
<evidence type="ECO:0000256" key="6">
    <source>
        <dbReference type="ARBA" id="ARBA00022695"/>
    </source>
</evidence>
<evidence type="ECO:0000256" key="15">
    <source>
        <dbReference type="RuleBase" id="RU362114"/>
    </source>
</evidence>
<dbReference type="Pfam" id="PF21728">
    <property type="entry name" value="PADR1_N"/>
    <property type="match status" value="1"/>
</dbReference>
<dbReference type="SMART" id="SM00292">
    <property type="entry name" value="BRCT"/>
    <property type="match status" value="1"/>
</dbReference>
<comment type="caution">
    <text evidence="21">The sequence shown here is derived from an EMBL/GenBank/DDBJ whole genome shotgun (WGS) entry which is preliminary data.</text>
</comment>
<dbReference type="InterPro" id="IPR004102">
    <property type="entry name" value="Poly(ADP-ribose)pol_reg_dom"/>
</dbReference>
<keyword evidence="10" id="KW-0862">Zinc</keyword>
<dbReference type="Gene3D" id="3.40.50.10190">
    <property type="entry name" value="BRCT domain"/>
    <property type="match status" value="1"/>
</dbReference>
<feature type="region of interest" description="Disordered" evidence="16">
    <location>
        <begin position="1"/>
        <end position="56"/>
    </location>
</feature>
<evidence type="ECO:0000256" key="8">
    <source>
        <dbReference type="ARBA" id="ARBA00022765"/>
    </source>
</evidence>
<evidence type="ECO:0000259" key="19">
    <source>
        <dbReference type="PROSITE" id="PS51060"/>
    </source>
</evidence>
<keyword evidence="4 15" id="KW-0328">Glycosyltransferase</keyword>
<dbReference type="GO" id="GO:0008270">
    <property type="term" value="F:zinc ion binding"/>
    <property type="evidence" value="ECO:0007669"/>
    <property type="project" value="UniProtKB-KW"/>
</dbReference>
<evidence type="ECO:0000256" key="12">
    <source>
        <dbReference type="ARBA" id="ARBA00023242"/>
    </source>
</evidence>
<dbReference type="PANTHER" id="PTHR10459:SF106">
    <property type="entry name" value="PROTEIN ADP-RIBOSYLTRANSFERASE PARP3"/>
    <property type="match status" value="1"/>
</dbReference>
<comment type="subcellular location">
    <subcellularLocation>
        <location evidence="3">Nucleus</location>
    </subcellularLocation>
</comment>
<dbReference type="InterPro" id="IPR050800">
    <property type="entry name" value="ARTD/PARP"/>
</dbReference>
<evidence type="ECO:0000256" key="3">
    <source>
        <dbReference type="ARBA" id="ARBA00004123"/>
    </source>
</evidence>
<evidence type="ECO:0000256" key="4">
    <source>
        <dbReference type="ARBA" id="ARBA00022676"/>
    </source>
</evidence>
<feature type="region of interest" description="Disordered" evidence="16">
    <location>
        <begin position="94"/>
        <end position="157"/>
    </location>
</feature>
<organism evidence="21 22">
    <name type="scientific">Panicum miliaceum</name>
    <name type="common">Proso millet</name>
    <name type="synonym">Broomcorn millet</name>
    <dbReference type="NCBI Taxonomy" id="4540"/>
    <lineage>
        <taxon>Eukaryota</taxon>
        <taxon>Viridiplantae</taxon>
        <taxon>Streptophyta</taxon>
        <taxon>Embryophyta</taxon>
        <taxon>Tracheophyta</taxon>
        <taxon>Spermatophyta</taxon>
        <taxon>Magnoliopsida</taxon>
        <taxon>Liliopsida</taxon>
        <taxon>Poales</taxon>
        <taxon>Poaceae</taxon>
        <taxon>PACMAD clade</taxon>
        <taxon>Panicoideae</taxon>
        <taxon>Panicodae</taxon>
        <taxon>Paniceae</taxon>
        <taxon>Panicinae</taxon>
        <taxon>Panicum</taxon>
        <taxon>Panicum sect. Panicum</taxon>
    </lineage>
</organism>
<evidence type="ECO:0000256" key="14">
    <source>
        <dbReference type="ARBA" id="ARBA00024945"/>
    </source>
</evidence>
<dbReference type="Pfam" id="PF08063">
    <property type="entry name" value="Zn_ribbon_PADR1"/>
    <property type="match status" value="1"/>
</dbReference>
<protein>
    <recommendedName>
        <fullName evidence="15">Poly [ADP-ribose] polymerase</fullName>
        <shortName evidence="15">PARP</shortName>
        <ecNumber evidence="15">2.4.2.-</ecNumber>
    </recommendedName>
</protein>
<dbReference type="PROSITE" id="PS51977">
    <property type="entry name" value="WGR"/>
    <property type="match status" value="1"/>
</dbReference>
<dbReference type="EMBL" id="PQIB02000012">
    <property type="protein sequence ID" value="RLM80615.1"/>
    <property type="molecule type" value="Genomic_DNA"/>
</dbReference>
<feature type="compositionally biased region" description="Basic and acidic residues" evidence="16">
    <location>
        <begin position="94"/>
        <end position="118"/>
    </location>
</feature>
<dbReference type="PANTHER" id="PTHR10459">
    <property type="entry name" value="DNA LIGASE"/>
    <property type="match status" value="1"/>
</dbReference>
<sequence length="916" mass="101632">MLRMGAGGGRDVSRQQAAMGTPGATPRRHPSSPCRTPLHLPHPHSPPPVRPRAYLSPATGADGTLMLLSAVFFSSGRHGLFWCPVHETRSRAHAAAQEEGKVASKKQKIESKDQERGQHVTSKNKKSAENKGQDAESEAPTKSKKLKAEESEPNGKGAAAREFADFCKAIGEHLSVEDMRKILQANEQDASGSEDAVVPRCEDMMFYGPLEKCPICGGQLEFKEWKYKCTGNYSEWARCTFSTNNPSRKSPIKIPDDIKDDFIHKWLKQQEGKEFPKRDADEEAHIFSGMMIALSGRMSRSHGYFKEQIMKHGGKVNNSVLGVTCVVASPAERDKGGSGGFAEALERGTPVVSENWIMDSIEKKEVQPLAAYDIVSDVVPEGRGLPLGQLDPSEEAIETLAAEVKLSGKRAVHKDSKLEKDGGCIFEKDGIIYNCAFALCDLGCDMNQLCIMQLIMVPENRLHLFYKKGPIGHDQMADERVEDFGSRVNDAIKEFVRLFEEVTGNEFEPWEREKKFEKKSMKMYPLDMDVGVDVRHGGAALRQLGTAASHCKLDPSVSFLMKQLCGQEIYRYALMEMAQDLPDLPIGMLTDLHLRRGEEMLLQMRQDAESVPESCPEADAFWTEISNKWFTLFPTTRPYILRGFEQIADNVASGLETVRDINDASHLIGDVFGSTLDDPLSECYKKLGCSINPVAEDSDDYKMILRYLEKTYEPVSVDDVVYGVSVERIYAVESSAFPSYEKIKDLPNKVLLWCGTRSSNLVRHLHKGFLPAVCHLPVPGYMFGKAIVCSDAAAEAARYGFTAVDRPEGYLVLAVASLGDEITEVTGTPGAEDAQGFEEKKIGVKGLGRNTSDESEHFTWRDGIKVPCGKLVPSRNKNGPLEYNEYAVYNPKQVSICFLVGVKYEEQNMEVVADDE</sequence>
<feature type="domain" description="PARP catalytic" evidence="18">
    <location>
        <begin position="678"/>
        <end position="911"/>
    </location>
</feature>
<feature type="domain" description="BRCT" evidence="17">
    <location>
        <begin position="282"/>
        <end position="374"/>
    </location>
</feature>
<dbReference type="Gene3D" id="3.90.640.80">
    <property type="match status" value="1"/>
</dbReference>
<dbReference type="OrthoDB" id="429950at2759"/>
<dbReference type="InterPro" id="IPR049296">
    <property type="entry name" value="PARP1-like_PADR1_N"/>
</dbReference>
<reference evidence="22" key="1">
    <citation type="journal article" date="2019" name="Nat. Commun.">
        <title>The genome of broomcorn millet.</title>
        <authorList>
            <person name="Zou C."/>
            <person name="Miki D."/>
            <person name="Li D."/>
            <person name="Tang Q."/>
            <person name="Xiao L."/>
            <person name="Rajput S."/>
            <person name="Deng P."/>
            <person name="Jia W."/>
            <person name="Huang R."/>
            <person name="Zhang M."/>
            <person name="Sun Y."/>
            <person name="Hu J."/>
            <person name="Fu X."/>
            <person name="Schnable P.S."/>
            <person name="Li F."/>
            <person name="Zhang H."/>
            <person name="Feng B."/>
            <person name="Zhu X."/>
            <person name="Liu R."/>
            <person name="Schnable J.C."/>
            <person name="Zhu J.-K."/>
            <person name="Zhang H."/>
        </authorList>
    </citation>
    <scope>NUCLEOTIDE SEQUENCE [LARGE SCALE GENOMIC DNA]</scope>
</reference>
<dbReference type="FunFam" id="1.20.142.10:FF:000004">
    <property type="entry name" value="Poly [ADP-ribose] polymerase"/>
    <property type="match status" value="1"/>
</dbReference>
<dbReference type="GO" id="GO:0006302">
    <property type="term" value="P:double-strand break repair"/>
    <property type="evidence" value="ECO:0007669"/>
    <property type="project" value="TreeGrafter"/>
</dbReference>
<dbReference type="InterPro" id="IPR008893">
    <property type="entry name" value="WGR_domain"/>
</dbReference>
<evidence type="ECO:0000313" key="22">
    <source>
        <dbReference type="Proteomes" id="UP000275267"/>
    </source>
</evidence>
<keyword evidence="7" id="KW-0479">Metal-binding</keyword>
<dbReference type="InterPro" id="IPR012982">
    <property type="entry name" value="PARP1-like_PADR1_Zn_ribbon"/>
</dbReference>
<evidence type="ECO:0000256" key="10">
    <source>
        <dbReference type="ARBA" id="ARBA00022833"/>
    </source>
</evidence>
<dbReference type="SUPFAM" id="SSF47587">
    <property type="entry name" value="Domain of poly(ADP-ribose) polymerase"/>
    <property type="match status" value="1"/>
</dbReference>
<feature type="domain" description="PARP alpha-helical" evidence="19">
    <location>
        <begin position="550"/>
        <end position="669"/>
    </location>
</feature>
<evidence type="ECO:0000259" key="20">
    <source>
        <dbReference type="PROSITE" id="PS51977"/>
    </source>
</evidence>
<dbReference type="PROSITE" id="PS51060">
    <property type="entry name" value="PARP_ALPHA_HD"/>
    <property type="match status" value="1"/>
</dbReference>
<dbReference type="PROSITE" id="PS50172">
    <property type="entry name" value="BRCT"/>
    <property type="match status" value="1"/>
</dbReference>
<dbReference type="GO" id="GO:0005730">
    <property type="term" value="C:nucleolus"/>
    <property type="evidence" value="ECO:0007669"/>
    <property type="project" value="TreeGrafter"/>
</dbReference>
<evidence type="ECO:0000259" key="17">
    <source>
        <dbReference type="PROSITE" id="PS50172"/>
    </source>
</evidence>
<evidence type="ECO:0000313" key="21">
    <source>
        <dbReference type="EMBL" id="RLM80615.1"/>
    </source>
</evidence>
<comment type="similarity">
    <text evidence="13">Belongs to the ARTD/PARP family.</text>
</comment>
<evidence type="ECO:0000256" key="9">
    <source>
        <dbReference type="ARBA" id="ARBA00022771"/>
    </source>
</evidence>
<dbReference type="InterPro" id="IPR036930">
    <property type="entry name" value="WGR_dom_sf"/>
</dbReference>
<accession>A0A3L6QL68</accession>
<dbReference type="CDD" id="cd17747">
    <property type="entry name" value="BRCT_PARP1"/>
    <property type="match status" value="1"/>
</dbReference>
<comment type="catalytic activity">
    <reaction evidence="2">
        <text>L-glutamyl-[protein] + NAD(+) = 5-O-(ADP-D-ribosyl)-L-glutamyl-[protein] + nicotinamide</text>
        <dbReference type="Rhea" id="RHEA:58224"/>
        <dbReference type="Rhea" id="RHEA-COMP:10208"/>
        <dbReference type="Rhea" id="RHEA-COMP:15089"/>
        <dbReference type="ChEBI" id="CHEBI:17154"/>
        <dbReference type="ChEBI" id="CHEBI:29973"/>
        <dbReference type="ChEBI" id="CHEBI:57540"/>
        <dbReference type="ChEBI" id="CHEBI:142540"/>
    </reaction>
</comment>
<evidence type="ECO:0000256" key="11">
    <source>
        <dbReference type="ARBA" id="ARBA00023027"/>
    </source>
</evidence>
<keyword evidence="5 15" id="KW-0808">Transferase</keyword>
<evidence type="ECO:0000259" key="18">
    <source>
        <dbReference type="PROSITE" id="PS51059"/>
    </source>
</evidence>
<evidence type="ECO:0000256" key="7">
    <source>
        <dbReference type="ARBA" id="ARBA00022723"/>
    </source>
</evidence>
<name>A0A3L6QL68_PANMI</name>
<gene>
    <name evidence="21" type="ORF">C2845_PM12G15670</name>
</gene>
<dbReference type="SUPFAM" id="SSF142921">
    <property type="entry name" value="WGR domain-like"/>
    <property type="match status" value="1"/>
</dbReference>
<evidence type="ECO:0000256" key="1">
    <source>
        <dbReference type="ARBA" id="ARBA00000438"/>
    </source>
</evidence>
<dbReference type="STRING" id="4540.A0A3L6QL68"/>
<comment type="function">
    <text evidence="14">Involved in the base excision repair (BER) pathway, by catalyzing the poly(ADP-ribosyl)ation of a limited number of acceptor proteins involved in chromatin architecture and in DNA metabolism. This modification follows DNA damages and appears as an obligatory step in a detection/signaling pathway leading to the reparation of DNA strand breaks.</text>
</comment>
<evidence type="ECO:0000256" key="16">
    <source>
        <dbReference type="SAM" id="MobiDB-lite"/>
    </source>
</evidence>
<feature type="compositionally biased region" description="Gly residues" evidence="16">
    <location>
        <begin position="1"/>
        <end position="10"/>
    </location>
</feature>
<dbReference type="GO" id="GO:0016779">
    <property type="term" value="F:nucleotidyltransferase activity"/>
    <property type="evidence" value="ECO:0007669"/>
    <property type="project" value="UniProtKB-KW"/>
</dbReference>
<dbReference type="GO" id="GO:0070212">
    <property type="term" value="P:protein poly-ADP-ribosylation"/>
    <property type="evidence" value="ECO:0007669"/>
    <property type="project" value="TreeGrafter"/>
</dbReference>
<dbReference type="SMART" id="SM00773">
    <property type="entry name" value="WGR"/>
    <property type="match status" value="1"/>
</dbReference>
<dbReference type="GO" id="GO:0003950">
    <property type="term" value="F:NAD+ poly-ADP-ribosyltransferase activity"/>
    <property type="evidence" value="ECO:0007669"/>
    <property type="project" value="UniProtKB-UniRule"/>
</dbReference>
<evidence type="ECO:0000256" key="13">
    <source>
        <dbReference type="ARBA" id="ARBA00024347"/>
    </source>
</evidence>
<keyword evidence="22" id="KW-1185">Reference proteome</keyword>
<dbReference type="Pfam" id="PF16589">
    <property type="entry name" value="BRCT_2"/>
    <property type="match status" value="1"/>
</dbReference>
<keyword evidence="9" id="KW-0863">Zinc-finger</keyword>
<dbReference type="CDD" id="cd01437">
    <property type="entry name" value="parp_like"/>
    <property type="match status" value="1"/>
</dbReference>
<dbReference type="FunFam" id="3.90.228.10:FF:000010">
    <property type="entry name" value="Poly [ADP-ribose] polymerase"/>
    <property type="match status" value="1"/>
</dbReference>
<comment type="catalytic activity">
    <reaction evidence="1">
        <text>L-aspartyl-[protein] + NAD(+) = 4-O-(ADP-D-ribosyl)-L-aspartyl-[protein] + nicotinamide</text>
        <dbReference type="Rhea" id="RHEA:54424"/>
        <dbReference type="Rhea" id="RHEA-COMP:9867"/>
        <dbReference type="Rhea" id="RHEA-COMP:13832"/>
        <dbReference type="ChEBI" id="CHEBI:17154"/>
        <dbReference type="ChEBI" id="CHEBI:29961"/>
        <dbReference type="ChEBI" id="CHEBI:57540"/>
        <dbReference type="ChEBI" id="CHEBI:138102"/>
    </reaction>
</comment>
<dbReference type="SUPFAM" id="SSF56399">
    <property type="entry name" value="ADP-ribosylation"/>
    <property type="match status" value="1"/>
</dbReference>